<dbReference type="AlphaFoldDB" id="A0A9W9AFP6"/>
<dbReference type="InterPro" id="IPR032675">
    <property type="entry name" value="LRR_dom_sf"/>
</dbReference>
<evidence type="ECO:0000313" key="2">
    <source>
        <dbReference type="Proteomes" id="UP001150238"/>
    </source>
</evidence>
<accession>A0A9W9AFP6</accession>
<gene>
    <name evidence="1" type="ORF">C8J55DRAFT_560650</name>
</gene>
<organism evidence="1 2">
    <name type="scientific">Lentinula lateritia</name>
    <dbReference type="NCBI Taxonomy" id="40482"/>
    <lineage>
        <taxon>Eukaryota</taxon>
        <taxon>Fungi</taxon>
        <taxon>Dikarya</taxon>
        <taxon>Basidiomycota</taxon>
        <taxon>Agaricomycotina</taxon>
        <taxon>Agaricomycetes</taxon>
        <taxon>Agaricomycetidae</taxon>
        <taxon>Agaricales</taxon>
        <taxon>Marasmiineae</taxon>
        <taxon>Omphalotaceae</taxon>
        <taxon>Lentinula</taxon>
    </lineage>
</organism>
<comment type="caution">
    <text evidence="1">The sequence shown here is derived from an EMBL/GenBank/DDBJ whole genome shotgun (WGS) entry which is preliminary data.</text>
</comment>
<reference evidence="1" key="1">
    <citation type="submission" date="2022-08" db="EMBL/GenBank/DDBJ databases">
        <authorList>
            <consortium name="DOE Joint Genome Institute"/>
            <person name="Min B."/>
            <person name="Riley R."/>
            <person name="Sierra-Patev S."/>
            <person name="Naranjo-Ortiz M."/>
            <person name="Looney B."/>
            <person name="Konkel Z."/>
            <person name="Slot J.C."/>
            <person name="Sakamoto Y."/>
            <person name="Steenwyk J.L."/>
            <person name="Rokas A."/>
            <person name="Carro J."/>
            <person name="Camarero S."/>
            <person name="Ferreira P."/>
            <person name="Molpeceres G."/>
            <person name="Ruiz-Duenas F.J."/>
            <person name="Serrano A."/>
            <person name="Henrissat B."/>
            <person name="Drula E."/>
            <person name="Hughes K.W."/>
            <person name="Mata J.L."/>
            <person name="Ishikawa N.K."/>
            <person name="Vargas-Isla R."/>
            <person name="Ushijima S."/>
            <person name="Smith C.A."/>
            <person name="Ahrendt S."/>
            <person name="Andreopoulos W."/>
            <person name="He G."/>
            <person name="Labutti K."/>
            <person name="Lipzen A."/>
            <person name="Ng V."/>
            <person name="Sandor L."/>
            <person name="Barry K."/>
            <person name="Martinez A.T."/>
            <person name="Xiao Y."/>
            <person name="Gibbons J.G."/>
            <person name="Terashima K."/>
            <person name="Hibbett D.S."/>
            <person name="Grigoriev I.V."/>
        </authorList>
    </citation>
    <scope>NUCLEOTIDE SEQUENCE</scope>
    <source>
        <strain evidence="1">Sp2 HRB7682 ss15</strain>
    </source>
</reference>
<dbReference type="Proteomes" id="UP001150238">
    <property type="component" value="Unassembled WGS sequence"/>
</dbReference>
<sequence>MPFIEEEPTTTNSQPDIVVANTGFIQERIKDELSLSSTQAVNSELHKPASITTLPFDILEEITLLATGYYDDCVDLPDTLNTHANVPAKFAQVCSRWRSAVFASARAWSTVIITDTRTPYFRLRKLQASISRARTTPLRVYISLEHGACVQIFEEIMESFSESFMLELEVRVPGYLFSCLQELPPQSTETTLRRLSLLQLPCADRIPNDPLGVIPFTPSYITRDISSPIILRSVPELRELSLRDIAYPRFMLKKIKSTCLTTLALSFPAQLTADDLEPLTHLPNLNVLSVSRSHNQPSPRRMSNIHYLGSVRHSESPSLSADIQLLHLKKLQIAHAGVFSVKQIQYPALEILDFDEEHTSQVPALTDFVHRSMLMHCLVSLTIRSCVFTNHLGNAFRLMPILSTLKLYGTSEVDASELSPMLDRLSICMPGPGGLRPALLPMLENLEIRTELLKPGRERFAPFTRNEPSLHQFVNSRWNVAREVEGVRPLRSFLFQWKFFWLHQDQSLSPFSPRFQEVRNEGMQLSFEMLRPKVNPESEFQLISEDADNYILSSF</sequence>
<reference evidence="1" key="2">
    <citation type="journal article" date="2023" name="Proc. Natl. Acad. Sci. U.S.A.">
        <title>A global phylogenomic analysis of the shiitake genus Lentinula.</title>
        <authorList>
            <person name="Sierra-Patev S."/>
            <person name="Min B."/>
            <person name="Naranjo-Ortiz M."/>
            <person name="Looney B."/>
            <person name="Konkel Z."/>
            <person name="Slot J.C."/>
            <person name="Sakamoto Y."/>
            <person name="Steenwyk J.L."/>
            <person name="Rokas A."/>
            <person name="Carro J."/>
            <person name="Camarero S."/>
            <person name="Ferreira P."/>
            <person name="Molpeceres G."/>
            <person name="Ruiz-Duenas F.J."/>
            <person name="Serrano A."/>
            <person name="Henrissat B."/>
            <person name="Drula E."/>
            <person name="Hughes K.W."/>
            <person name="Mata J.L."/>
            <person name="Ishikawa N.K."/>
            <person name="Vargas-Isla R."/>
            <person name="Ushijima S."/>
            <person name="Smith C.A."/>
            <person name="Donoghue J."/>
            <person name="Ahrendt S."/>
            <person name="Andreopoulos W."/>
            <person name="He G."/>
            <person name="LaButti K."/>
            <person name="Lipzen A."/>
            <person name="Ng V."/>
            <person name="Riley R."/>
            <person name="Sandor L."/>
            <person name="Barry K."/>
            <person name="Martinez A.T."/>
            <person name="Xiao Y."/>
            <person name="Gibbons J.G."/>
            <person name="Terashima K."/>
            <person name="Grigoriev I.V."/>
            <person name="Hibbett D."/>
        </authorList>
    </citation>
    <scope>NUCLEOTIDE SEQUENCE</scope>
    <source>
        <strain evidence="1">Sp2 HRB7682 ss15</strain>
    </source>
</reference>
<dbReference type="EMBL" id="JANVFS010000015">
    <property type="protein sequence ID" value="KAJ4480713.1"/>
    <property type="molecule type" value="Genomic_DNA"/>
</dbReference>
<protein>
    <recommendedName>
        <fullName evidence="3">F-box domain-containing protein</fullName>
    </recommendedName>
</protein>
<evidence type="ECO:0008006" key="3">
    <source>
        <dbReference type="Google" id="ProtNLM"/>
    </source>
</evidence>
<dbReference type="SUPFAM" id="SSF52047">
    <property type="entry name" value="RNI-like"/>
    <property type="match status" value="1"/>
</dbReference>
<evidence type="ECO:0000313" key="1">
    <source>
        <dbReference type="EMBL" id="KAJ4480713.1"/>
    </source>
</evidence>
<name>A0A9W9AFP6_9AGAR</name>
<dbReference type="Gene3D" id="3.80.10.10">
    <property type="entry name" value="Ribonuclease Inhibitor"/>
    <property type="match status" value="1"/>
</dbReference>
<proteinExistence type="predicted"/>